<dbReference type="Proteomes" id="UP000004277">
    <property type="component" value="Unassembled WGS sequence"/>
</dbReference>
<comment type="caution">
    <text evidence="1">The sequence shown here is derived from an EMBL/GenBank/DDBJ whole genome shotgun (WGS) entry which is preliminary data.</text>
</comment>
<organism evidence="1 2">
    <name type="scientific">Imbroritus primus</name>
    <dbReference type="NCBI Taxonomy" id="3058603"/>
    <lineage>
        <taxon>Bacteria</taxon>
        <taxon>Pseudomonadati</taxon>
        <taxon>Pseudomonadota</taxon>
        <taxon>Betaproteobacteria</taxon>
        <taxon>Burkholderiales</taxon>
        <taxon>Burkholderiaceae</taxon>
        <taxon>Imbroritus</taxon>
    </lineage>
</organism>
<name>A0ACD3SUE9_9BURK</name>
<gene>
    <name evidence="1" type="ORF">MW7_001140</name>
</gene>
<proteinExistence type="predicted"/>
<protein>
    <submittedName>
        <fullName evidence="1">Glyoxalase/bleomycin resistance/dioxygenase family protein</fullName>
    </submittedName>
</protein>
<reference evidence="1" key="1">
    <citation type="submission" date="2019-05" db="EMBL/GenBank/DDBJ databases">
        <title>Revised genome assembly of Burkholderiaceae (previously Ralstonia) sp. PBA.</title>
        <authorList>
            <person name="Gan H.M."/>
        </authorList>
    </citation>
    <scope>NUCLEOTIDE SEQUENCE</scope>
    <source>
        <strain evidence="1">PBA</strain>
    </source>
</reference>
<dbReference type="EMBL" id="AKCV02000004">
    <property type="protein sequence ID" value="TMS59780.1"/>
    <property type="molecule type" value="Genomic_DNA"/>
</dbReference>
<evidence type="ECO:0000313" key="1">
    <source>
        <dbReference type="EMBL" id="TMS59780.1"/>
    </source>
</evidence>
<accession>A0ACD3SUE9</accession>
<evidence type="ECO:0000313" key="2">
    <source>
        <dbReference type="Proteomes" id="UP000004277"/>
    </source>
</evidence>
<keyword evidence="2" id="KW-1185">Reference proteome</keyword>
<sequence>MKRMHVHVRVADLAHNIRFYSALFGAPPAVVKDDYAKWMLEDPRLNFAISTRTGTVGLDHLGFQVETDDELSDMERRLATAELPIESEPGAACCYAKSNKHWTVDPQGIAWESYQTLHEIPTFNQAEAADAQQASACCAPAAAPVNQSIKPQAAGCCTPRTGKSTCC</sequence>